<dbReference type="PANTHER" id="PTHR15929">
    <property type="entry name" value="STORE-OPERATED CALCIUM ENTRY-ASSOCIATED REGULATORY FACTOR"/>
    <property type="match status" value="1"/>
</dbReference>
<dbReference type="PANTHER" id="PTHR15929:SF0">
    <property type="entry name" value="STORE-OPERATED CALCIUM ENTRY-ASSOCIATED REGULATORY FACTOR"/>
    <property type="match status" value="1"/>
</dbReference>
<dbReference type="GO" id="GO:0006816">
    <property type="term" value="P:calcium ion transport"/>
    <property type="evidence" value="ECO:0007669"/>
    <property type="project" value="UniProtKB-KW"/>
</dbReference>
<keyword evidence="10 15" id="KW-1133">Transmembrane helix</keyword>
<keyword evidence="7" id="KW-0732">Signal</keyword>
<evidence type="ECO:0000256" key="1">
    <source>
        <dbReference type="ARBA" id="ARBA00004115"/>
    </source>
</evidence>
<feature type="transmembrane region" description="Helical" evidence="15">
    <location>
        <begin position="142"/>
        <end position="163"/>
    </location>
</feature>
<keyword evidence="12 15" id="KW-0472">Membrane</keyword>
<evidence type="ECO:0000256" key="11">
    <source>
        <dbReference type="ARBA" id="ARBA00023065"/>
    </source>
</evidence>
<keyword evidence="9" id="KW-0106">Calcium</keyword>
<gene>
    <name evidence="16" type="ORF">DFH05DRAFT_1188737</name>
</gene>
<keyword evidence="6 15" id="KW-0812">Transmembrane</keyword>
<organism evidence="16 17">
    <name type="scientific">Lentinula detonsa</name>
    <dbReference type="NCBI Taxonomy" id="2804962"/>
    <lineage>
        <taxon>Eukaryota</taxon>
        <taxon>Fungi</taxon>
        <taxon>Dikarya</taxon>
        <taxon>Basidiomycota</taxon>
        <taxon>Agaricomycotina</taxon>
        <taxon>Agaricomycetes</taxon>
        <taxon>Agaricomycetidae</taxon>
        <taxon>Agaricales</taxon>
        <taxon>Marasmiineae</taxon>
        <taxon>Omphalotaceae</taxon>
        <taxon>Lentinula</taxon>
    </lineage>
</organism>
<keyword evidence="5" id="KW-0109">Calcium transport</keyword>
<keyword evidence="4" id="KW-0813">Transport</keyword>
<dbReference type="Pfam" id="PF06682">
    <property type="entry name" value="SARAF"/>
    <property type="match status" value="1"/>
</dbReference>
<evidence type="ECO:0000256" key="5">
    <source>
        <dbReference type="ARBA" id="ARBA00022568"/>
    </source>
</evidence>
<evidence type="ECO:0000256" key="9">
    <source>
        <dbReference type="ARBA" id="ARBA00022837"/>
    </source>
</evidence>
<protein>
    <recommendedName>
        <fullName evidence="3">Store-operated calcium entry-associated regulatory factor</fullName>
    </recommendedName>
    <alternativeName>
        <fullName evidence="13">Transmembrane protein 66</fullName>
    </alternativeName>
</protein>
<evidence type="ECO:0000256" key="14">
    <source>
        <dbReference type="SAM" id="MobiDB-lite"/>
    </source>
</evidence>
<feature type="region of interest" description="Disordered" evidence="14">
    <location>
        <begin position="246"/>
        <end position="303"/>
    </location>
</feature>
<dbReference type="AlphaFoldDB" id="A0A9W8P0U0"/>
<evidence type="ECO:0000256" key="10">
    <source>
        <dbReference type="ARBA" id="ARBA00022989"/>
    </source>
</evidence>
<comment type="subcellular location">
    <subcellularLocation>
        <location evidence="1">Endoplasmic reticulum membrane</location>
        <topology evidence="1">Single-pass type I membrane protein</topology>
    </subcellularLocation>
</comment>
<name>A0A9W8P0U0_9AGAR</name>
<reference evidence="16 17" key="1">
    <citation type="journal article" date="2023" name="Proc. Natl. Acad. Sci. U.S.A.">
        <title>A global phylogenomic analysis of the shiitake genus Lentinula.</title>
        <authorList>
            <person name="Sierra-Patev S."/>
            <person name="Min B."/>
            <person name="Naranjo-Ortiz M."/>
            <person name="Looney B."/>
            <person name="Konkel Z."/>
            <person name="Slot J.C."/>
            <person name="Sakamoto Y."/>
            <person name="Steenwyk J.L."/>
            <person name="Rokas A."/>
            <person name="Carro J."/>
            <person name="Camarero S."/>
            <person name="Ferreira P."/>
            <person name="Molpeceres G."/>
            <person name="Ruiz-Duenas F.J."/>
            <person name="Serrano A."/>
            <person name="Henrissat B."/>
            <person name="Drula E."/>
            <person name="Hughes K.W."/>
            <person name="Mata J.L."/>
            <person name="Ishikawa N.K."/>
            <person name="Vargas-Isla R."/>
            <person name="Ushijima S."/>
            <person name="Smith C.A."/>
            <person name="Donoghue J."/>
            <person name="Ahrendt S."/>
            <person name="Andreopoulos W."/>
            <person name="He G."/>
            <person name="LaButti K."/>
            <person name="Lipzen A."/>
            <person name="Ng V."/>
            <person name="Riley R."/>
            <person name="Sandor L."/>
            <person name="Barry K."/>
            <person name="Martinez A.T."/>
            <person name="Xiao Y."/>
            <person name="Gibbons J.G."/>
            <person name="Terashima K."/>
            <person name="Grigoriev I.V."/>
            <person name="Hibbett D."/>
        </authorList>
    </citation>
    <scope>NUCLEOTIDE SEQUENCE [LARGE SCALE GENOMIC DNA]</scope>
    <source>
        <strain evidence="16 17">TFB7810</strain>
    </source>
</reference>
<proteinExistence type="inferred from homology"/>
<evidence type="ECO:0000313" key="17">
    <source>
        <dbReference type="Proteomes" id="UP001142393"/>
    </source>
</evidence>
<evidence type="ECO:0000256" key="13">
    <source>
        <dbReference type="ARBA" id="ARBA00031116"/>
    </source>
</evidence>
<comment type="caution">
    <text evidence="16">The sequence shown here is derived from an EMBL/GenBank/DDBJ whole genome shotgun (WGS) entry which is preliminary data.</text>
</comment>
<evidence type="ECO:0000313" key="16">
    <source>
        <dbReference type="EMBL" id="KAJ3744441.1"/>
    </source>
</evidence>
<evidence type="ECO:0000256" key="15">
    <source>
        <dbReference type="SAM" id="Phobius"/>
    </source>
</evidence>
<dbReference type="GO" id="GO:0005789">
    <property type="term" value="C:endoplasmic reticulum membrane"/>
    <property type="evidence" value="ECO:0007669"/>
    <property type="project" value="UniProtKB-SubCell"/>
</dbReference>
<evidence type="ECO:0000256" key="3">
    <source>
        <dbReference type="ARBA" id="ARBA00016584"/>
    </source>
</evidence>
<evidence type="ECO:0000256" key="6">
    <source>
        <dbReference type="ARBA" id="ARBA00022692"/>
    </source>
</evidence>
<dbReference type="Proteomes" id="UP001142393">
    <property type="component" value="Unassembled WGS sequence"/>
</dbReference>
<feature type="region of interest" description="Disordered" evidence="14">
    <location>
        <begin position="171"/>
        <end position="223"/>
    </location>
</feature>
<dbReference type="InterPro" id="IPR009567">
    <property type="entry name" value="SARAF"/>
</dbReference>
<dbReference type="GO" id="GO:2001256">
    <property type="term" value="P:regulation of store-operated calcium entry"/>
    <property type="evidence" value="ECO:0007669"/>
    <property type="project" value="InterPro"/>
</dbReference>
<evidence type="ECO:0000256" key="2">
    <source>
        <dbReference type="ARBA" id="ARBA00006833"/>
    </source>
</evidence>
<evidence type="ECO:0000256" key="8">
    <source>
        <dbReference type="ARBA" id="ARBA00022824"/>
    </source>
</evidence>
<evidence type="ECO:0000256" key="12">
    <source>
        <dbReference type="ARBA" id="ARBA00023136"/>
    </source>
</evidence>
<feature type="compositionally biased region" description="Low complexity" evidence="14">
    <location>
        <begin position="171"/>
        <end position="184"/>
    </location>
</feature>
<keyword evidence="8" id="KW-0256">Endoplasmic reticulum</keyword>
<comment type="similarity">
    <text evidence="2">Belongs to the SARAF family.</text>
</comment>
<feature type="compositionally biased region" description="Basic and acidic residues" evidence="14">
    <location>
        <begin position="246"/>
        <end position="259"/>
    </location>
</feature>
<dbReference type="EMBL" id="JANVFU010000007">
    <property type="protein sequence ID" value="KAJ3744441.1"/>
    <property type="molecule type" value="Genomic_DNA"/>
</dbReference>
<sequence length="303" mass="33397">MSRVKLASIKALTFYKDELTESRRTSPIPQLACAGKPCKTYQPEVVHCKNIGGIGLDVDWKCEADLPEALRFGKVMVSCEGWSGPGDPYVLKDSCSVEYRLVEIPKDLRGHSESYPTSGTKRKPSTIHENDLKLKKHSAMDIVSVVFTVAWVAVLLFIFYSFLKSCLQTRETSSTGSSRGNRPEGAPRPGGGDGRFPGYYDNNTGRDPPPPYSKTQNTEPWRPGFWTGALAGGLADRYLFRNNETGDRQRRQWDWEQSRRPTTFFGGGPGRTGSTSNSADRAEGPSNLGSVRRSTGFGGSSVR</sequence>
<keyword evidence="11" id="KW-0406">Ion transport</keyword>
<evidence type="ECO:0000256" key="4">
    <source>
        <dbReference type="ARBA" id="ARBA00022448"/>
    </source>
</evidence>
<keyword evidence="17" id="KW-1185">Reference proteome</keyword>
<evidence type="ECO:0000256" key="7">
    <source>
        <dbReference type="ARBA" id="ARBA00022729"/>
    </source>
</evidence>
<accession>A0A9W8P0U0</accession>